<feature type="compositionally biased region" description="Low complexity" evidence="1">
    <location>
        <begin position="202"/>
        <end position="214"/>
    </location>
</feature>
<dbReference type="InterPro" id="IPR036028">
    <property type="entry name" value="SH3-like_dom_sf"/>
</dbReference>
<proteinExistence type="predicted"/>
<sequence length="683" mass="73140">MALALLRGNLNWPMLLGQPGQPVAPLPKALANGPREPPWPALDNGQVVVQRPVMHQQPEPEPEQQQAQRRAQRQAQQQAQRQAQQQVQQQAQLQAQLQAQQWEQQPGLQMAQVHGQRQPQLPQRTALLPPEPLLMAARQAQHKGPQGNGQQRQAPTQPHKPPQDSTAVGTANTWAAPASDTATTGETAAGIATNDPTTQWSAGAPSAEPPTAAAAGPVVGAATFATAVIPTATGTSESLPSSNPSEATPTSTVLAVDSAKHADTPAGTKAAIGLSVIIVVVAMAGLILWSLRRKKRRLRQIIAKSRGEKVSDSPRTSDEFVRYASKVYTEGTSVMRQAGGKIKTTYQSKIPVLRRHFENAKYEPIKEFSRKVYSTSVTTLKKVGGFVHSSWGSKAHVPRPYSTYSTYSSSSLHQGLRDLPRSCHANELAPVMEVSESIESPTGSSETLVGDVGRLKDAAVSSTPKLETGKFPEAKVATVETVTPISPESSGSSSPSSSSSLSSTASSSPSVSRSPTVDRVSRSPTVESRTYPGTPDISFARVYRVEMDFKPVSPEHVELKEGQNAVLHLVYDDGWALVNVLETAQEGLVPRACFGAYPVRHQAQYMGSNLQISTDGIPRSVSSATPTEYGSDGDIGRFYSQCASPDLPTPASLHETLPRPQRLKSLPSLASLFRSASSFKSMV</sequence>
<dbReference type="SUPFAM" id="SSF50044">
    <property type="entry name" value="SH3-domain"/>
    <property type="match status" value="1"/>
</dbReference>
<organism evidence="3 4">
    <name type="scientific">Aspergillus japonicus CBS 114.51</name>
    <dbReference type="NCBI Taxonomy" id="1448312"/>
    <lineage>
        <taxon>Eukaryota</taxon>
        <taxon>Fungi</taxon>
        <taxon>Dikarya</taxon>
        <taxon>Ascomycota</taxon>
        <taxon>Pezizomycotina</taxon>
        <taxon>Eurotiomycetes</taxon>
        <taxon>Eurotiomycetidae</taxon>
        <taxon>Eurotiales</taxon>
        <taxon>Aspergillaceae</taxon>
        <taxon>Aspergillus</taxon>
        <taxon>Aspergillus subgen. Circumdati</taxon>
    </lineage>
</organism>
<dbReference type="GeneID" id="37178414"/>
<name>A0A8T8WNF8_ASPJA</name>
<evidence type="ECO:0000313" key="4">
    <source>
        <dbReference type="Proteomes" id="UP000249497"/>
    </source>
</evidence>
<dbReference type="RefSeq" id="XP_025523221.1">
    <property type="nucleotide sequence ID" value="XM_025674722.1"/>
</dbReference>
<evidence type="ECO:0008006" key="5">
    <source>
        <dbReference type="Google" id="ProtNLM"/>
    </source>
</evidence>
<evidence type="ECO:0000313" key="3">
    <source>
        <dbReference type="EMBL" id="RAH77327.1"/>
    </source>
</evidence>
<keyword evidence="2" id="KW-0472">Membrane</keyword>
<keyword evidence="2" id="KW-0812">Transmembrane</keyword>
<dbReference type="Gene3D" id="2.30.30.40">
    <property type="entry name" value="SH3 Domains"/>
    <property type="match status" value="1"/>
</dbReference>
<protein>
    <recommendedName>
        <fullName evidence="5">SH3 domain-containing protein</fullName>
    </recommendedName>
</protein>
<reference evidence="3 4" key="1">
    <citation type="submission" date="2018-02" db="EMBL/GenBank/DDBJ databases">
        <title>The genomes of Aspergillus section Nigri reveals drivers in fungal speciation.</title>
        <authorList>
            <consortium name="DOE Joint Genome Institute"/>
            <person name="Vesth T.C."/>
            <person name="Nybo J."/>
            <person name="Theobald S."/>
            <person name="Brandl J."/>
            <person name="Frisvad J.C."/>
            <person name="Nielsen K.F."/>
            <person name="Lyhne E.K."/>
            <person name="Kogle M.E."/>
            <person name="Kuo A."/>
            <person name="Riley R."/>
            <person name="Clum A."/>
            <person name="Nolan M."/>
            <person name="Lipzen A."/>
            <person name="Salamov A."/>
            <person name="Henrissat B."/>
            <person name="Wiebenga A."/>
            <person name="De vries R.P."/>
            <person name="Grigoriev I.V."/>
            <person name="Mortensen U.H."/>
            <person name="Andersen M.R."/>
            <person name="Baker S.E."/>
        </authorList>
    </citation>
    <scope>NUCLEOTIDE SEQUENCE [LARGE SCALE GENOMIC DNA]</scope>
    <source>
        <strain evidence="3 4">CBS 114.51</strain>
    </source>
</reference>
<keyword evidence="2" id="KW-1133">Transmembrane helix</keyword>
<dbReference type="AlphaFoldDB" id="A0A8T8WNF8"/>
<dbReference type="OrthoDB" id="5340910at2759"/>
<feature type="region of interest" description="Disordered" evidence="1">
    <location>
        <begin position="482"/>
        <end position="533"/>
    </location>
</feature>
<feature type="region of interest" description="Disordered" evidence="1">
    <location>
        <begin position="54"/>
        <end position="79"/>
    </location>
</feature>
<feature type="compositionally biased region" description="Low complexity" evidence="1">
    <location>
        <begin position="483"/>
        <end position="524"/>
    </location>
</feature>
<accession>A0A8T8WNF8</accession>
<feature type="compositionally biased region" description="Low complexity" evidence="1">
    <location>
        <begin position="63"/>
        <end position="79"/>
    </location>
</feature>
<keyword evidence="4" id="KW-1185">Reference proteome</keyword>
<feature type="transmembrane region" description="Helical" evidence="2">
    <location>
        <begin position="270"/>
        <end position="291"/>
    </location>
</feature>
<evidence type="ECO:0000256" key="1">
    <source>
        <dbReference type="SAM" id="MobiDB-lite"/>
    </source>
</evidence>
<feature type="compositionally biased region" description="Low complexity" evidence="1">
    <location>
        <begin position="178"/>
        <end position="193"/>
    </location>
</feature>
<feature type="compositionally biased region" description="Polar residues" evidence="1">
    <location>
        <begin position="163"/>
        <end position="173"/>
    </location>
</feature>
<dbReference type="Proteomes" id="UP000249497">
    <property type="component" value="Unassembled WGS sequence"/>
</dbReference>
<evidence type="ECO:0000256" key="2">
    <source>
        <dbReference type="SAM" id="Phobius"/>
    </source>
</evidence>
<feature type="region of interest" description="Disordered" evidence="1">
    <location>
        <begin position="139"/>
        <end position="214"/>
    </location>
</feature>
<dbReference type="EMBL" id="KZ824845">
    <property type="protein sequence ID" value="RAH77327.1"/>
    <property type="molecule type" value="Genomic_DNA"/>
</dbReference>
<gene>
    <name evidence="3" type="ORF">BO86DRAFT_413238</name>
</gene>